<dbReference type="GO" id="GO:0005509">
    <property type="term" value="F:calcium ion binding"/>
    <property type="evidence" value="ECO:0007669"/>
    <property type="project" value="InterPro"/>
</dbReference>
<protein>
    <recommendedName>
        <fullName evidence="6">Annexin</fullName>
    </recommendedName>
</protein>
<dbReference type="SMART" id="SM00335">
    <property type="entry name" value="ANX"/>
    <property type="match status" value="4"/>
</dbReference>
<dbReference type="GO" id="GO:0005544">
    <property type="term" value="F:calcium-dependent phospholipid binding"/>
    <property type="evidence" value="ECO:0007669"/>
    <property type="project" value="InterPro"/>
</dbReference>
<dbReference type="InterPro" id="IPR001464">
    <property type="entry name" value="Annexin"/>
</dbReference>
<dbReference type="InterPro" id="IPR037104">
    <property type="entry name" value="Annexin_sf"/>
</dbReference>
<dbReference type="EMBL" id="JABFUD020000006">
    <property type="protein sequence ID" value="KAI5078793.1"/>
    <property type="molecule type" value="Genomic_DNA"/>
</dbReference>
<comment type="similarity">
    <text evidence="1">Belongs to the annexin family.</text>
</comment>
<dbReference type="Pfam" id="PF00191">
    <property type="entry name" value="Annexin"/>
    <property type="match status" value="3"/>
</dbReference>
<accession>A0A9D4V350</accession>
<dbReference type="GO" id="GO:0009651">
    <property type="term" value="P:response to salt stress"/>
    <property type="evidence" value="ECO:0007669"/>
    <property type="project" value="TreeGrafter"/>
</dbReference>
<dbReference type="InterPro" id="IPR018502">
    <property type="entry name" value="Annexin_repeat"/>
</dbReference>
<dbReference type="OrthoDB" id="37886at2759"/>
<dbReference type="PROSITE" id="PS51897">
    <property type="entry name" value="ANNEXIN_2"/>
    <property type="match status" value="2"/>
</dbReference>
<evidence type="ECO:0000313" key="5">
    <source>
        <dbReference type="Proteomes" id="UP000886520"/>
    </source>
</evidence>
<organism evidence="4 5">
    <name type="scientific">Adiantum capillus-veneris</name>
    <name type="common">Maidenhair fern</name>
    <dbReference type="NCBI Taxonomy" id="13818"/>
    <lineage>
        <taxon>Eukaryota</taxon>
        <taxon>Viridiplantae</taxon>
        <taxon>Streptophyta</taxon>
        <taxon>Embryophyta</taxon>
        <taxon>Tracheophyta</taxon>
        <taxon>Polypodiopsida</taxon>
        <taxon>Polypodiidae</taxon>
        <taxon>Polypodiales</taxon>
        <taxon>Pteridineae</taxon>
        <taxon>Pteridaceae</taxon>
        <taxon>Vittarioideae</taxon>
        <taxon>Adiantum</taxon>
    </lineage>
</organism>
<dbReference type="GO" id="GO:0005737">
    <property type="term" value="C:cytoplasm"/>
    <property type="evidence" value="ECO:0007669"/>
    <property type="project" value="TreeGrafter"/>
</dbReference>
<gene>
    <name evidence="4" type="ORF">GOP47_0006464</name>
</gene>
<sequence>MSSICLPPMVPNPNLDCLDLHRAFKGLGCDAEEVIRILAHRNASQRAQIRMVYKNMFEEDICKRLKRELHYHFEKAMLMWMREAPERDARILRGALKTSNGLRRNRILAEVFSTKRMDDVNSIAKAYHFLNGRPLQDDIEATLSGSCQKLFVQYLCGTRDEAADLEPHFALEDAWKLHNALFTHIDDTTAIHILTSRSQRQLRRIFDAYRTTHGQEAFEVINQMDGRCKNEFHTTVMMIAKCVSSPEEYFSEVLYKSMKGLGTDDDTLIRVVVTHAEIDLANIKAAFSRRYKKPLSAMVHSDTTNNYRKFLLALIGVP</sequence>
<reference evidence="4" key="1">
    <citation type="submission" date="2021-01" db="EMBL/GenBank/DDBJ databases">
        <title>Adiantum capillus-veneris genome.</title>
        <authorList>
            <person name="Fang Y."/>
            <person name="Liao Q."/>
        </authorList>
    </citation>
    <scope>NUCLEOTIDE SEQUENCE</scope>
    <source>
        <strain evidence="4">H3</strain>
        <tissue evidence="4">Leaf</tissue>
    </source>
</reference>
<keyword evidence="2" id="KW-0677">Repeat</keyword>
<proteinExistence type="inferred from homology"/>
<dbReference type="AlphaFoldDB" id="A0A9D4V350"/>
<keyword evidence="3" id="KW-0041">Annexin</keyword>
<evidence type="ECO:0008006" key="6">
    <source>
        <dbReference type="Google" id="ProtNLM"/>
    </source>
</evidence>
<evidence type="ECO:0000313" key="4">
    <source>
        <dbReference type="EMBL" id="KAI5078793.1"/>
    </source>
</evidence>
<dbReference type="GO" id="GO:0009409">
    <property type="term" value="P:response to cold"/>
    <property type="evidence" value="ECO:0007669"/>
    <property type="project" value="TreeGrafter"/>
</dbReference>
<dbReference type="GO" id="GO:0009414">
    <property type="term" value="P:response to water deprivation"/>
    <property type="evidence" value="ECO:0007669"/>
    <property type="project" value="TreeGrafter"/>
</dbReference>
<dbReference type="GO" id="GO:0005886">
    <property type="term" value="C:plasma membrane"/>
    <property type="evidence" value="ECO:0007669"/>
    <property type="project" value="TreeGrafter"/>
</dbReference>
<evidence type="ECO:0000256" key="2">
    <source>
        <dbReference type="ARBA" id="ARBA00022737"/>
    </source>
</evidence>
<dbReference type="PANTHER" id="PTHR10502">
    <property type="entry name" value="ANNEXIN"/>
    <property type="match status" value="1"/>
</dbReference>
<dbReference type="GO" id="GO:0001786">
    <property type="term" value="F:phosphatidylserine binding"/>
    <property type="evidence" value="ECO:0007669"/>
    <property type="project" value="TreeGrafter"/>
</dbReference>
<dbReference type="SUPFAM" id="SSF47874">
    <property type="entry name" value="Annexin"/>
    <property type="match status" value="1"/>
</dbReference>
<dbReference type="PRINTS" id="PR00196">
    <property type="entry name" value="ANNEXIN"/>
</dbReference>
<name>A0A9D4V350_ADICA</name>
<dbReference type="GO" id="GO:0009408">
    <property type="term" value="P:response to heat"/>
    <property type="evidence" value="ECO:0007669"/>
    <property type="project" value="TreeGrafter"/>
</dbReference>
<dbReference type="Proteomes" id="UP000886520">
    <property type="component" value="Chromosome 6"/>
</dbReference>
<evidence type="ECO:0000256" key="1">
    <source>
        <dbReference type="ARBA" id="ARBA00007831"/>
    </source>
</evidence>
<dbReference type="Gene3D" id="1.10.220.10">
    <property type="entry name" value="Annexin"/>
    <property type="match status" value="4"/>
</dbReference>
<dbReference type="PANTHER" id="PTHR10502:SF102">
    <property type="entry name" value="ANNEXIN B11"/>
    <property type="match status" value="1"/>
</dbReference>
<dbReference type="FunFam" id="1.10.220.10:FF:000001">
    <property type="entry name" value="Annexin"/>
    <property type="match status" value="1"/>
</dbReference>
<keyword evidence="5" id="KW-1185">Reference proteome</keyword>
<comment type="caution">
    <text evidence="4">The sequence shown here is derived from an EMBL/GenBank/DDBJ whole genome shotgun (WGS) entry which is preliminary data.</text>
</comment>
<evidence type="ECO:0000256" key="3">
    <source>
        <dbReference type="ARBA" id="ARBA00023216"/>
    </source>
</evidence>